<accession>A0ABW2NRD0</accession>
<dbReference type="EMBL" id="JBHTCP010000015">
    <property type="protein sequence ID" value="MFC7371887.1"/>
    <property type="molecule type" value="Genomic_DNA"/>
</dbReference>
<evidence type="ECO:0000313" key="2">
    <source>
        <dbReference type="Proteomes" id="UP001596549"/>
    </source>
</evidence>
<dbReference type="RefSeq" id="WP_379748918.1">
    <property type="nucleotide sequence ID" value="NZ_JBHTCP010000015.1"/>
</dbReference>
<protein>
    <recommendedName>
        <fullName evidence="3">IDEAL domain-containing protein</fullName>
    </recommendedName>
</protein>
<comment type="caution">
    <text evidence="1">The sequence shown here is derived from an EMBL/GenBank/DDBJ whole genome shotgun (WGS) entry which is preliminary data.</text>
</comment>
<evidence type="ECO:0000313" key="1">
    <source>
        <dbReference type="EMBL" id="MFC7371887.1"/>
    </source>
</evidence>
<evidence type="ECO:0008006" key="3">
    <source>
        <dbReference type="Google" id="ProtNLM"/>
    </source>
</evidence>
<keyword evidence="2" id="KW-1185">Reference proteome</keyword>
<name>A0ABW2NRD0_9BACL</name>
<dbReference type="Proteomes" id="UP001596549">
    <property type="component" value="Unassembled WGS sequence"/>
</dbReference>
<sequence>MAYEEQPTSQVMVTKLQQVLDSKMTREAFHLWAYKWVENFDSRDHLTSEEDKLHQYFIVLLAIDLEVDKDIYFHSRDEQHEWMKKIQAGERLSS</sequence>
<proteinExistence type="predicted"/>
<reference evidence="2" key="1">
    <citation type="journal article" date="2019" name="Int. J. Syst. Evol. Microbiol.">
        <title>The Global Catalogue of Microorganisms (GCM) 10K type strain sequencing project: providing services to taxonomists for standard genome sequencing and annotation.</title>
        <authorList>
            <consortium name="The Broad Institute Genomics Platform"/>
            <consortium name="The Broad Institute Genome Sequencing Center for Infectious Disease"/>
            <person name="Wu L."/>
            <person name="Ma J."/>
        </authorList>
    </citation>
    <scope>NUCLEOTIDE SEQUENCE [LARGE SCALE GENOMIC DNA]</scope>
    <source>
        <strain evidence="2">NBRC 106396</strain>
    </source>
</reference>
<organism evidence="1 2">
    <name type="scientific">Fictibacillus iocasae</name>
    <dbReference type="NCBI Taxonomy" id="2715437"/>
    <lineage>
        <taxon>Bacteria</taxon>
        <taxon>Bacillati</taxon>
        <taxon>Bacillota</taxon>
        <taxon>Bacilli</taxon>
        <taxon>Bacillales</taxon>
        <taxon>Fictibacillaceae</taxon>
        <taxon>Fictibacillus</taxon>
    </lineage>
</organism>
<gene>
    <name evidence="1" type="ORF">ACFQPF_09370</name>
</gene>